<dbReference type="CDD" id="cd05237">
    <property type="entry name" value="UDP_invert_4-6DH_SDR_e"/>
    <property type="match status" value="1"/>
</dbReference>
<dbReference type="PANTHER" id="PTHR43318">
    <property type="entry name" value="UDP-N-ACETYLGLUCOSAMINE 4,6-DEHYDRATASE"/>
    <property type="match status" value="1"/>
</dbReference>
<feature type="transmembrane region" description="Helical" evidence="1">
    <location>
        <begin position="41"/>
        <end position="63"/>
    </location>
</feature>
<dbReference type="InterPro" id="IPR051203">
    <property type="entry name" value="Polysaccharide_Synthase-Rel"/>
</dbReference>
<feature type="domain" description="Polysaccharide biosynthesis protein CapD-like" evidence="2">
    <location>
        <begin position="289"/>
        <end position="572"/>
    </location>
</feature>
<dbReference type="EMBL" id="CP078093">
    <property type="protein sequence ID" value="QXM06676.1"/>
    <property type="molecule type" value="Genomic_DNA"/>
</dbReference>
<feature type="transmembrane region" description="Helical" evidence="1">
    <location>
        <begin position="75"/>
        <end position="96"/>
    </location>
</feature>
<dbReference type="RefSeq" id="WP_218283372.1">
    <property type="nucleotide sequence ID" value="NZ_CP078093.1"/>
</dbReference>
<evidence type="ECO:0000313" key="3">
    <source>
        <dbReference type="EMBL" id="QXM06676.1"/>
    </source>
</evidence>
<name>A0ABX8RD32_9CLOT</name>
<feature type="transmembrane region" description="Helical" evidence="1">
    <location>
        <begin position="102"/>
        <end position="121"/>
    </location>
</feature>
<protein>
    <submittedName>
        <fullName evidence="3">Polysaccharide biosynthesis protein</fullName>
    </submittedName>
</protein>
<evidence type="ECO:0000259" key="2">
    <source>
        <dbReference type="Pfam" id="PF02719"/>
    </source>
</evidence>
<dbReference type="Pfam" id="PF02719">
    <property type="entry name" value="Polysacc_synt_2"/>
    <property type="match status" value="1"/>
</dbReference>
<gene>
    <name evidence="3" type="ORF">KVH43_02850</name>
</gene>
<proteinExistence type="predicted"/>
<sequence length="616" mass="70457">MYKKLKPIFIFLLDVILINIAIMMAYYLRFGRNLTFDYFKVFIYMSPFITIGKILVFNYFGLYKSIWKYAGIDELMNLFMAVSISNGLIIIAIYLGRLNVPRSIYVITFFIDLFLFGISRFTTKIFKRINIYDMIYFPLKDKRKRVMIIGAGEAGNILLKKFKEDARINPICFIDDDLSKKGKKISGVPIVGTRQDIFSYAVNKKIDEIVIAIPGGKRQDIKEIIEECKKTKSTLKILPNIHELRELKEDLKEILADKIRNVDVNDLLGRDKVQLDDEKIAAYINGKRVLVTGGGGSIGSELCRQIVKFKPEKLIVFDISENNLYDIQEELNVKYPNVDKSFMVGSVRDVKRLNYIFSSCSPHIVFHAAAHKHVPLMEDSCGEAVKNNVFGTLNVVKMSDRYHVEKFILISSDKAVNPTNVMGATKRICEMIVQSFNKNSKTDFVAVRFGNVLGSRGSVIPLFKKQIARGGPVTVTHPDIIRYFMTISEAVQLVMESAAMAKGGEIFVLDMGEPVKIDQLARDLITLSGFEPDKDIEIKYTGLRPGEKLYEELLVNDENVEKTHKEKIYVEKPMDIEYYQLMKDIDALKKCIDSDPSYIKNRLKRIVPTYKENNKL</sequence>
<accession>A0ABX8RD32</accession>
<feature type="transmembrane region" description="Helical" evidence="1">
    <location>
        <begin position="7"/>
        <end position="29"/>
    </location>
</feature>
<keyword evidence="1" id="KW-1133">Transmembrane helix</keyword>
<evidence type="ECO:0000313" key="4">
    <source>
        <dbReference type="Proteomes" id="UP000886818"/>
    </source>
</evidence>
<dbReference type="PANTHER" id="PTHR43318:SF1">
    <property type="entry name" value="POLYSACCHARIDE BIOSYNTHESIS PROTEIN EPSC-RELATED"/>
    <property type="match status" value="1"/>
</dbReference>
<dbReference type="Proteomes" id="UP000886818">
    <property type="component" value="Chromosome"/>
</dbReference>
<keyword evidence="1" id="KW-0812">Transmembrane</keyword>
<keyword evidence="1" id="KW-0472">Membrane</keyword>
<dbReference type="Pfam" id="PF13727">
    <property type="entry name" value="CoA_binding_3"/>
    <property type="match status" value="1"/>
</dbReference>
<keyword evidence="4" id="KW-1185">Reference proteome</keyword>
<organism evidence="3 4">
    <name type="scientific">Crassaminicella indica</name>
    <dbReference type="NCBI Taxonomy" id="2855394"/>
    <lineage>
        <taxon>Bacteria</taxon>
        <taxon>Bacillati</taxon>
        <taxon>Bacillota</taxon>
        <taxon>Clostridia</taxon>
        <taxon>Eubacteriales</taxon>
        <taxon>Clostridiaceae</taxon>
        <taxon>Crassaminicella</taxon>
    </lineage>
</organism>
<evidence type="ECO:0000256" key="1">
    <source>
        <dbReference type="SAM" id="Phobius"/>
    </source>
</evidence>
<reference evidence="3" key="1">
    <citation type="submission" date="2021-07" db="EMBL/GenBank/DDBJ databases">
        <title>Complete genome sequence of Crassaminicella sp. 143-21, isolated from a deep-sea hydrothermal vent.</title>
        <authorList>
            <person name="Li X."/>
        </authorList>
    </citation>
    <scope>NUCLEOTIDE SEQUENCE</scope>
    <source>
        <strain evidence="3">143-21</strain>
    </source>
</reference>
<dbReference type="InterPro" id="IPR003869">
    <property type="entry name" value="Polysac_CapD-like"/>
</dbReference>